<feature type="transmembrane region" description="Helical" evidence="8">
    <location>
        <begin position="21"/>
        <end position="40"/>
    </location>
</feature>
<evidence type="ECO:0000256" key="7">
    <source>
        <dbReference type="ARBA" id="ARBA00023136"/>
    </source>
</evidence>
<keyword evidence="3" id="KW-0813">Transport</keyword>
<evidence type="ECO:0000313" key="9">
    <source>
        <dbReference type="EMBL" id="PIL36228.1"/>
    </source>
</evidence>
<evidence type="ECO:0000313" key="10">
    <source>
        <dbReference type="Proteomes" id="UP000230002"/>
    </source>
</evidence>
<keyword evidence="4" id="KW-1003">Cell membrane</keyword>
<dbReference type="EMBL" id="AYKW01000002">
    <property type="protein sequence ID" value="PIL36228.1"/>
    <property type="molecule type" value="Genomic_DNA"/>
</dbReference>
<dbReference type="OrthoDB" id="1099at2759"/>
<evidence type="ECO:0000256" key="2">
    <source>
        <dbReference type="ARBA" id="ARBA00008566"/>
    </source>
</evidence>
<name>A0A2G8SRM7_9APHY</name>
<dbReference type="GO" id="GO:0005886">
    <property type="term" value="C:plasma membrane"/>
    <property type="evidence" value="ECO:0007669"/>
    <property type="project" value="UniProtKB-SubCell"/>
</dbReference>
<comment type="subcellular location">
    <subcellularLocation>
        <location evidence="1">Cell membrane</location>
        <topology evidence="1">Multi-pass membrane protein</topology>
    </subcellularLocation>
</comment>
<proteinExistence type="inferred from homology"/>
<organism evidence="9 10">
    <name type="scientific">Ganoderma sinense ZZ0214-1</name>
    <dbReference type="NCBI Taxonomy" id="1077348"/>
    <lineage>
        <taxon>Eukaryota</taxon>
        <taxon>Fungi</taxon>
        <taxon>Dikarya</taxon>
        <taxon>Basidiomycota</taxon>
        <taxon>Agaricomycotina</taxon>
        <taxon>Agaricomycetes</taxon>
        <taxon>Polyporales</taxon>
        <taxon>Polyporaceae</taxon>
        <taxon>Ganoderma</taxon>
    </lineage>
</organism>
<dbReference type="GO" id="GO:0000319">
    <property type="term" value="F:sulfite transmembrane transporter activity"/>
    <property type="evidence" value="ECO:0007669"/>
    <property type="project" value="TreeGrafter"/>
</dbReference>
<feature type="transmembrane region" description="Helical" evidence="8">
    <location>
        <begin position="198"/>
        <end position="221"/>
    </location>
</feature>
<keyword evidence="6 8" id="KW-1133">Transmembrane helix</keyword>
<evidence type="ECO:0000256" key="5">
    <source>
        <dbReference type="ARBA" id="ARBA00022692"/>
    </source>
</evidence>
<comment type="caution">
    <text evidence="9">The sequence shown here is derived from an EMBL/GenBank/DDBJ whole genome shotgun (WGS) entry which is preliminary data.</text>
</comment>
<feature type="transmembrane region" description="Helical" evidence="8">
    <location>
        <begin position="93"/>
        <end position="110"/>
    </location>
</feature>
<accession>A0A2G8SRM7</accession>
<feature type="transmembrane region" description="Helical" evidence="8">
    <location>
        <begin position="130"/>
        <end position="151"/>
    </location>
</feature>
<feature type="transmembrane region" description="Helical" evidence="8">
    <location>
        <begin position="347"/>
        <end position="368"/>
    </location>
</feature>
<keyword evidence="7 8" id="KW-0472">Membrane</keyword>
<dbReference type="InterPro" id="IPR051629">
    <property type="entry name" value="Sulfite_efflux_TDT"/>
</dbReference>
<feature type="transmembrane region" description="Helical" evidence="8">
    <location>
        <begin position="52"/>
        <end position="73"/>
    </location>
</feature>
<feature type="transmembrane region" description="Helical" evidence="8">
    <location>
        <begin position="280"/>
        <end position="302"/>
    </location>
</feature>
<dbReference type="Proteomes" id="UP000230002">
    <property type="component" value="Unassembled WGS sequence"/>
</dbReference>
<feature type="transmembrane region" description="Helical" evidence="8">
    <location>
        <begin position="163"/>
        <end position="186"/>
    </location>
</feature>
<evidence type="ECO:0000256" key="8">
    <source>
        <dbReference type="SAM" id="Phobius"/>
    </source>
</evidence>
<evidence type="ECO:0000256" key="6">
    <source>
        <dbReference type="ARBA" id="ARBA00022989"/>
    </source>
</evidence>
<dbReference type="InterPro" id="IPR038665">
    <property type="entry name" value="Voltage-dep_anion_channel_sf"/>
</dbReference>
<sequence length="447" mass="49745">MGTRSARLKARLVECVRHFTPSWFAAIMGTGAIAMLWHNFPYADGSTTIDVFTYIFFFLNLFLFILFNILTAIRYFMFPRIWLSMIHHPTQSLFLGTYPMGLSTLINVAVDLLNTKHGFWGKGFLYFLWAIWWFDLFLSALSAFGVVHIMFTRQKHTLETVTATWLLPIIPLIVSSSTGGLLAAPLLRFSSSQSLATLVFATVSVIMGLTLAFMVLTLYFLRLVLHGIPRSGGVVSVYIPLGPVGQGGYSILLLGAGYNALLPLHYGSSTVLRLETAGQIISVVTFAIAVVLWVMGTLWLIYSLMATADVLWNDHVHFKQAFWSLIFPNGVYANLTIQLYRVTDGGFFRVWGTIYAGVTLIVWAWVFVRTCTLVYNGAMFRAPCLDDVDIHAAVLEKDAKARHAPCVLSAMEGAEANGEGVEVEVEHIEDARRESRATLSSGRRTVV</sequence>
<gene>
    <name evidence="9" type="ORF">GSI_01890</name>
</gene>
<dbReference type="Gene3D" id="1.50.10.150">
    <property type="entry name" value="Voltage-dependent anion channel"/>
    <property type="match status" value="1"/>
</dbReference>
<dbReference type="Pfam" id="PF03595">
    <property type="entry name" value="SLAC1"/>
    <property type="match status" value="1"/>
</dbReference>
<evidence type="ECO:0000256" key="1">
    <source>
        <dbReference type="ARBA" id="ARBA00004651"/>
    </source>
</evidence>
<dbReference type="PANTHER" id="PTHR31686:SF1">
    <property type="entry name" value="SULFITE EFFLUX PUMP SSU1"/>
    <property type="match status" value="1"/>
</dbReference>
<dbReference type="PANTHER" id="PTHR31686">
    <property type="match status" value="1"/>
</dbReference>
<keyword evidence="5 8" id="KW-0812">Transmembrane</keyword>
<dbReference type="InterPro" id="IPR004695">
    <property type="entry name" value="SLAC1/Mae1/Ssu1/TehA"/>
</dbReference>
<feature type="transmembrane region" description="Helical" evidence="8">
    <location>
        <begin position="322"/>
        <end position="340"/>
    </location>
</feature>
<dbReference type="AlphaFoldDB" id="A0A2G8SRM7"/>
<keyword evidence="10" id="KW-1185">Reference proteome</keyword>
<evidence type="ECO:0000256" key="3">
    <source>
        <dbReference type="ARBA" id="ARBA00022448"/>
    </source>
</evidence>
<comment type="similarity">
    <text evidence="2">Belongs to the tellurite-resistance/dicarboxylate transporter (TDT) family.</text>
</comment>
<evidence type="ECO:0000256" key="4">
    <source>
        <dbReference type="ARBA" id="ARBA00022475"/>
    </source>
</evidence>
<protein>
    <submittedName>
        <fullName evidence="9">Transporter</fullName>
    </submittedName>
</protein>
<reference evidence="9 10" key="1">
    <citation type="journal article" date="2015" name="Sci. Rep.">
        <title>Chromosome-level genome map provides insights into diverse defense mechanisms in the medicinal fungus Ganoderma sinense.</title>
        <authorList>
            <person name="Zhu Y."/>
            <person name="Xu J."/>
            <person name="Sun C."/>
            <person name="Zhou S."/>
            <person name="Xu H."/>
            <person name="Nelson D.R."/>
            <person name="Qian J."/>
            <person name="Song J."/>
            <person name="Luo H."/>
            <person name="Xiang L."/>
            <person name="Li Y."/>
            <person name="Xu Z."/>
            <person name="Ji A."/>
            <person name="Wang L."/>
            <person name="Lu S."/>
            <person name="Hayward A."/>
            <person name="Sun W."/>
            <person name="Li X."/>
            <person name="Schwartz D.C."/>
            <person name="Wang Y."/>
            <person name="Chen S."/>
        </authorList>
    </citation>
    <scope>NUCLEOTIDE SEQUENCE [LARGE SCALE GENOMIC DNA]</scope>
    <source>
        <strain evidence="9 10">ZZ0214-1</strain>
    </source>
</reference>
<dbReference type="CDD" id="cd09318">
    <property type="entry name" value="TDT_SSU1"/>
    <property type="match status" value="1"/>
</dbReference>